<evidence type="ECO:0000256" key="11">
    <source>
        <dbReference type="ARBA" id="ARBA00023319"/>
    </source>
</evidence>
<dbReference type="GeneID" id="103595634"/>
<dbReference type="InterPro" id="IPR013768">
    <property type="entry name" value="ICAM_N"/>
</dbReference>
<keyword evidence="5" id="KW-0677">Repeat</keyword>
<dbReference type="InterPro" id="IPR047012">
    <property type="entry name" value="ICAM_VCAM"/>
</dbReference>
<reference evidence="16" key="1">
    <citation type="submission" date="2025-08" db="UniProtKB">
        <authorList>
            <consortium name="RefSeq"/>
        </authorList>
    </citation>
    <scope>IDENTIFICATION</scope>
</reference>
<evidence type="ECO:0000256" key="3">
    <source>
        <dbReference type="ARBA" id="ARBA00022692"/>
    </source>
</evidence>
<dbReference type="InterPro" id="IPR013783">
    <property type="entry name" value="Ig-like_fold"/>
</dbReference>
<evidence type="ECO:0000256" key="6">
    <source>
        <dbReference type="ARBA" id="ARBA00022889"/>
    </source>
</evidence>
<keyword evidence="4 13" id="KW-0732">Signal</keyword>
<dbReference type="PANTHER" id="PTHR13771">
    <property type="entry name" value="INTERCELLULAR ADHESION MOLECULE"/>
    <property type="match status" value="1"/>
</dbReference>
<feature type="domain" description="Intercellular adhesion molecule N-terminal" evidence="14">
    <location>
        <begin position="23"/>
        <end position="113"/>
    </location>
</feature>
<keyword evidence="11" id="KW-0393">Immunoglobulin domain</keyword>
<dbReference type="PRINTS" id="PR01473">
    <property type="entry name" value="ICAM"/>
</dbReference>
<evidence type="ECO:0000256" key="8">
    <source>
        <dbReference type="ARBA" id="ARBA00023136"/>
    </source>
</evidence>
<dbReference type="PANTHER" id="PTHR13771:SF3">
    <property type="entry name" value="INTERCELLULAR ADHESION MOLECULE 2"/>
    <property type="match status" value="1"/>
</dbReference>
<evidence type="ECO:0000256" key="9">
    <source>
        <dbReference type="ARBA" id="ARBA00023157"/>
    </source>
</evidence>
<keyword evidence="10" id="KW-0325">Glycoprotein</keyword>
<evidence type="ECO:0000256" key="1">
    <source>
        <dbReference type="ARBA" id="ARBA00004479"/>
    </source>
</evidence>
<feature type="chain" id="PRO_5046685959" evidence="13">
    <location>
        <begin position="26"/>
        <end position="276"/>
    </location>
</feature>
<evidence type="ECO:0000313" key="16">
    <source>
        <dbReference type="RefSeq" id="XP_008577292.1"/>
    </source>
</evidence>
<evidence type="ECO:0000256" key="2">
    <source>
        <dbReference type="ARBA" id="ARBA00005925"/>
    </source>
</evidence>
<dbReference type="InterPro" id="IPR036179">
    <property type="entry name" value="Ig-like_dom_sf"/>
</dbReference>
<dbReference type="PRINTS" id="PR01472">
    <property type="entry name" value="ICAMVCAM1"/>
</dbReference>
<evidence type="ECO:0000256" key="12">
    <source>
        <dbReference type="SAM" id="Phobius"/>
    </source>
</evidence>
<dbReference type="InterPro" id="IPR003988">
    <property type="entry name" value="ICAM"/>
</dbReference>
<keyword evidence="3 12" id="KW-0812">Transmembrane</keyword>
<organism evidence="15 16">
    <name type="scientific">Galeopterus variegatus</name>
    <name type="common">Malayan flying lemur</name>
    <name type="synonym">Cynocephalus variegatus</name>
    <dbReference type="NCBI Taxonomy" id="482537"/>
    <lineage>
        <taxon>Eukaryota</taxon>
        <taxon>Metazoa</taxon>
        <taxon>Chordata</taxon>
        <taxon>Craniata</taxon>
        <taxon>Vertebrata</taxon>
        <taxon>Euteleostomi</taxon>
        <taxon>Mammalia</taxon>
        <taxon>Eutheria</taxon>
        <taxon>Euarchontoglires</taxon>
        <taxon>Dermoptera</taxon>
        <taxon>Cynocephalidae</taxon>
        <taxon>Galeopterus</taxon>
    </lineage>
</organism>
<dbReference type="SUPFAM" id="SSF48726">
    <property type="entry name" value="Immunoglobulin"/>
    <property type="match status" value="2"/>
</dbReference>
<accession>A0ABM0R9K1</accession>
<protein>
    <submittedName>
        <fullName evidence="16">Intercellular adhesion molecule 2</fullName>
    </submittedName>
</protein>
<keyword evidence="15" id="KW-1185">Reference proteome</keyword>
<dbReference type="Pfam" id="PF03921">
    <property type="entry name" value="ICAM_N"/>
    <property type="match status" value="1"/>
</dbReference>
<evidence type="ECO:0000259" key="14">
    <source>
        <dbReference type="Pfam" id="PF03921"/>
    </source>
</evidence>
<proteinExistence type="inferred from homology"/>
<evidence type="ECO:0000256" key="7">
    <source>
        <dbReference type="ARBA" id="ARBA00022989"/>
    </source>
</evidence>
<dbReference type="Gene3D" id="2.60.40.10">
    <property type="entry name" value="Immunoglobulins"/>
    <property type="match status" value="2"/>
</dbReference>
<keyword evidence="8 12" id="KW-0472">Membrane</keyword>
<evidence type="ECO:0000256" key="4">
    <source>
        <dbReference type="ARBA" id="ARBA00022729"/>
    </source>
</evidence>
<comment type="similarity">
    <text evidence="2">Belongs to the immunoglobulin superfamily. ICAM family.</text>
</comment>
<keyword evidence="6" id="KW-0130">Cell adhesion</keyword>
<feature type="transmembrane region" description="Helical" evidence="12">
    <location>
        <begin position="222"/>
        <end position="247"/>
    </location>
</feature>
<evidence type="ECO:0000313" key="15">
    <source>
        <dbReference type="Proteomes" id="UP000694923"/>
    </source>
</evidence>
<dbReference type="RefSeq" id="XP_008577292.1">
    <property type="nucleotide sequence ID" value="XM_008579070.1"/>
</dbReference>
<dbReference type="Proteomes" id="UP000694923">
    <property type="component" value="Unplaced"/>
</dbReference>
<gene>
    <name evidence="16" type="primary">ICAM2</name>
</gene>
<feature type="signal peptide" evidence="13">
    <location>
        <begin position="1"/>
        <end position="25"/>
    </location>
</feature>
<comment type="subcellular location">
    <subcellularLocation>
        <location evidence="1">Membrane</location>
        <topology evidence="1">Single-pass type I membrane protein</topology>
    </subcellularLocation>
</comment>
<name>A0ABM0R9K1_GALVR</name>
<sequence>MSPFGCWSLPMTLLTLLCCPGSEKAFEVYTQPEKLAVETMGSQKVNCSTSCPQPKMGGLETMLTKTLLDQQLQWKLYLISNVSEDTVLYCHFNCSGEQKMKGLPVSVYKLPKKVSLKLQPTWVTVGKSFTIECSVLGVEPLENLTIFLFHGKEALHNQTFGRTTPAPQEVMATLNSTAHRDDSLHNFSCQAQLDLRSRGGDIFYNISEPQVLEIHEPMQDSWMVIIITVVLILLFLFVTSILFCFAFSQHWYKNRTGNYGVRAAWRRLQAFRPQPA</sequence>
<dbReference type="InterPro" id="IPR003987">
    <property type="entry name" value="ICAM_VCAM_N"/>
</dbReference>
<evidence type="ECO:0000256" key="13">
    <source>
        <dbReference type="SAM" id="SignalP"/>
    </source>
</evidence>
<evidence type="ECO:0000256" key="5">
    <source>
        <dbReference type="ARBA" id="ARBA00022737"/>
    </source>
</evidence>
<keyword evidence="7 12" id="KW-1133">Transmembrane helix</keyword>
<evidence type="ECO:0000256" key="10">
    <source>
        <dbReference type="ARBA" id="ARBA00023180"/>
    </source>
</evidence>
<keyword evidence="9" id="KW-1015">Disulfide bond</keyword>